<gene>
    <name evidence="1" type="ORF">FHL06_05185</name>
</gene>
<comment type="caution">
    <text evidence="1">The sequence shown here is derived from an EMBL/GenBank/DDBJ whole genome shotgun (WGS) entry which is preliminary data.</text>
</comment>
<protein>
    <submittedName>
        <fullName evidence="1">Uncharacterized protein</fullName>
    </submittedName>
</protein>
<organism evidence="1 2">
    <name type="scientific">Companilactobacillus halodurans</name>
    <dbReference type="NCBI Taxonomy" id="2584183"/>
    <lineage>
        <taxon>Bacteria</taxon>
        <taxon>Bacillati</taxon>
        <taxon>Bacillota</taxon>
        <taxon>Bacilli</taxon>
        <taxon>Lactobacillales</taxon>
        <taxon>Lactobacillaceae</taxon>
        <taxon>Companilactobacillus</taxon>
    </lineage>
</organism>
<dbReference type="EMBL" id="VDFP01000007">
    <property type="protein sequence ID" value="MQS75780.1"/>
    <property type="molecule type" value="Genomic_DNA"/>
</dbReference>
<dbReference type="AlphaFoldDB" id="A0A5P0ZND1"/>
<dbReference type="RefSeq" id="WP_153385176.1">
    <property type="nucleotide sequence ID" value="NZ_VDFP01000007.1"/>
</dbReference>
<dbReference type="Proteomes" id="UP000414364">
    <property type="component" value="Unassembled WGS sequence"/>
</dbReference>
<reference evidence="1 2" key="1">
    <citation type="journal article" date="2019" name="Syst. Appl. Microbiol.">
        <title>Polyphasic characterization of two novel Lactobacillus spp. isolated from blown salami packages: Description of Lactobacillus halodurans sp. nov. and Lactobacillus salsicarnum sp. nov.</title>
        <authorList>
            <person name="Schuster J.A."/>
            <person name="Klingl A."/>
            <person name="Vogel R.F."/>
            <person name="Ehrmann M.A."/>
        </authorList>
    </citation>
    <scope>NUCLEOTIDE SEQUENCE [LARGE SCALE GENOMIC DNA]</scope>
    <source>
        <strain evidence="1 2">TMW 1.2172</strain>
    </source>
</reference>
<evidence type="ECO:0000313" key="2">
    <source>
        <dbReference type="Proteomes" id="UP000414364"/>
    </source>
</evidence>
<evidence type="ECO:0000313" key="1">
    <source>
        <dbReference type="EMBL" id="MQS75780.1"/>
    </source>
</evidence>
<sequence length="115" mass="13094">MSDKSSEIQADTLDSPVANLDLKDEVTVVPKHEPTDDVKKFLGIWLTSGYNLQPNANTYVVENNTTKLYTDQSRSFATFLLTATFWAHYQWYESSDGKTWSEVKEKTAGIKRILL</sequence>
<name>A0A5P0ZND1_9LACO</name>
<accession>A0A5P0ZND1</accession>
<proteinExistence type="predicted"/>